<proteinExistence type="predicted"/>
<dbReference type="AlphaFoldDB" id="A0A2S8GT58"/>
<reference evidence="2 3" key="1">
    <citation type="submission" date="2018-02" db="EMBL/GenBank/DDBJ databases">
        <title>Comparative genomes isolates from brazilian mangrove.</title>
        <authorList>
            <person name="Araujo J.E."/>
            <person name="Taketani R.G."/>
            <person name="Silva M.C.P."/>
            <person name="Loureco M.V."/>
            <person name="Andreote F.D."/>
        </authorList>
    </citation>
    <scope>NUCLEOTIDE SEQUENCE [LARGE SCALE GENOMIC DNA]</scope>
    <source>
        <strain evidence="2 3">Nap-Phe MGV</strain>
    </source>
</reference>
<name>A0A2S8GT58_9BACT</name>
<comment type="caution">
    <text evidence="2">The sequence shown here is derived from an EMBL/GenBank/DDBJ whole genome shotgun (WGS) entry which is preliminary data.</text>
</comment>
<protein>
    <submittedName>
        <fullName evidence="2">Uncharacterized protein</fullName>
    </submittedName>
</protein>
<sequence length="68" mass="7742">MWKRTVSRTLCAIALAGPIGCSQHVNHEPTVSEEEAMRAHDEQVQNEEMAYQQQMEKEAKEAAKTKKK</sequence>
<evidence type="ECO:0000313" key="2">
    <source>
        <dbReference type="EMBL" id="PQO47592.1"/>
    </source>
</evidence>
<evidence type="ECO:0000313" key="3">
    <source>
        <dbReference type="Proteomes" id="UP000237819"/>
    </source>
</evidence>
<dbReference type="Proteomes" id="UP000237819">
    <property type="component" value="Unassembled WGS sequence"/>
</dbReference>
<feature type="region of interest" description="Disordered" evidence="1">
    <location>
        <begin position="45"/>
        <end position="68"/>
    </location>
</feature>
<organism evidence="2 3">
    <name type="scientific">Blastopirellula marina</name>
    <dbReference type="NCBI Taxonomy" id="124"/>
    <lineage>
        <taxon>Bacteria</taxon>
        <taxon>Pseudomonadati</taxon>
        <taxon>Planctomycetota</taxon>
        <taxon>Planctomycetia</taxon>
        <taxon>Pirellulales</taxon>
        <taxon>Pirellulaceae</taxon>
        <taxon>Blastopirellula</taxon>
    </lineage>
</organism>
<gene>
    <name evidence="2" type="ORF">C5Y93_02730</name>
</gene>
<accession>A0A2S8GT58</accession>
<dbReference type="EMBL" id="PUHZ01000004">
    <property type="protein sequence ID" value="PQO47592.1"/>
    <property type="molecule type" value="Genomic_DNA"/>
</dbReference>
<evidence type="ECO:0000256" key="1">
    <source>
        <dbReference type="SAM" id="MobiDB-lite"/>
    </source>
</evidence>
<feature type="compositionally biased region" description="Basic and acidic residues" evidence="1">
    <location>
        <begin position="55"/>
        <end position="68"/>
    </location>
</feature>
<dbReference type="RefSeq" id="WP_105333853.1">
    <property type="nucleotide sequence ID" value="NZ_PUHZ01000004.1"/>
</dbReference>